<evidence type="ECO:0000313" key="2">
    <source>
        <dbReference type="Proteomes" id="UP000228552"/>
    </source>
</evidence>
<organism evidence="1 2">
    <name type="scientific">Fusobacterium pseudoperiodonticum</name>
    <dbReference type="NCBI Taxonomy" id="2663009"/>
    <lineage>
        <taxon>Bacteria</taxon>
        <taxon>Fusobacteriati</taxon>
        <taxon>Fusobacteriota</taxon>
        <taxon>Fusobacteriia</taxon>
        <taxon>Fusobacteriales</taxon>
        <taxon>Fusobacteriaceae</taxon>
        <taxon>Fusobacterium</taxon>
    </lineage>
</organism>
<protein>
    <submittedName>
        <fullName evidence="1">Uncharacterized protein</fullName>
    </submittedName>
</protein>
<proteinExistence type="predicted"/>
<accession>A0AAD0AKN1</accession>
<gene>
    <name evidence="1" type="ORF">CTM74_04685</name>
</gene>
<sequence>MLLNIKKVGENFYLVNGEYTASSFNEAVVIAYENKEKIKNFEVEYAETTFWKKIKNKLNFPFLLLESWM</sequence>
<name>A0AAD0AKN1_9FUSO</name>
<dbReference type="EMBL" id="CP024700">
    <property type="protein sequence ID" value="ATV61185.1"/>
    <property type="molecule type" value="Genomic_DNA"/>
</dbReference>
<dbReference type="AlphaFoldDB" id="A0AAD0AKN1"/>
<dbReference type="RefSeq" id="WP_099987095.1">
    <property type="nucleotide sequence ID" value="NZ_CP024700.1"/>
</dbReference>
<keyword evidence="2" id="KW-1185">Reference proteome</keyword>
<evidence type="ECO:0000313" key="1">
    <source>
        <dbReference type="EMBL" id="ATV61185.1"/>
    </source>
</evidence>
<dbReference type="Proteomes" id="UP000228552">
    <property type="component" value="Chromosome"/>
</dbReference>
<reference evidence="1 2" key="1">
    <citation type="submission" date="2017-11" db="EMBL/GenBank/DDBJ databases">
        <title>Genome sequencing of Fusobacterium periodonticum KCOM 1263.</title>
        <authorList>
            <person name="Kook J.-K."/>
            <person name="Park S.-N."/>
            <person name="Lim Y.K."/>
        </authorList>
    </citation>
    <scope>NUCLEOTIDE SEQUENCE [LARGE SCALE GENOMIC DNA]</scope>
    <source>
        <strain evidence="1 2">KCOM 1263</strain>
    </source>
</reference>